<evidence type="ECO:0000256" key="3">
    <source>
        <dbReference type="ARBA" id="ARBA00022691"/>
    </source>
</evidence>
<keyword evidence="6" id="KW-1185">Reference proteome</keyword>
<dbReference type="PANTHER" id="PTHR46098:SF1">
    <property type="entry name" value="TRNA (CYTOSINE(38)-C(5))-METHYLTRANSFERASE"/>
    <property type="match status" value="1"/>
</dbReference>
<dbReference type="GO" id="GO:0032259">
    <property type="term" value="P:methylation"/>
    <property type="evidence" value="ECO:0007669"/>
    <property type="project" value="UniProtKB-KW"/>
</dbReference>
<dbReference type="EMBL" id="LLXI01000741">
    <property type="protein sequence ID" value="PKY49430.1"/>
    <property type="molecule type" value="Genomic_DNA"/>
</dbReference>
<feature type="non-terminal residue" evidence="5">
    <location>
        <position position="1"/>
    </location>
</feature>
<gene>
    <name evidence="5" type="ORF">RhiirA4_527762</name>
</gene>
<comment type="similarity">
    <text evidence="4">Belongs to the class I-like SAM-binding methyltransferase superfamily. C5-methyltransferase family.</text>
</comment>
<dbReference type="SUPFAM" id="SSF53335">
    <property type="entry name" value="S-adenosyl-L-methionine-dependent methyltransferases"/>
    <property type="match status" value="1"/>
</dbReference>
<proteinExistence type="inferred from homology"/>
<accession>A0A2I1GS07</accession>
<dbReference type="Gene3D" id="3.90.120.10">
    <property type="entry name" value="DNA Methylase, subunit A, domain 2"/>
    <property type="match status" value="1"/>
</dbReference>
<dbReference type="PANTHER" id="PTHR46098">
    <property type="entry name" value="TRNA (CYTOSINE(38)-C(5))-METHYLTRANSFERASE"/>
    <property type="match status" value="1"/>
</dbReference>
<dbReference type="Gene3D" id="3.40.50.150">
    <property type="entry name" value="Vaccinia Virus protein VP39"/>
    <property type="match status" value="1"/>
</dbReference>
<dbReference type="InterPro" id="IPR001525">
    <property type="entry name" value="C5_MeTfrase"/>
</dbReference>
<feature type="active site" evidence="4">
    <location>
        <position position="75"/>
    </location>
</feature>
<dbReference type="Proteomes" id="UP000234323">
    <property type="component" value="Unassembled WGS sequence"/>
</dbReference>
<dbReference type="VEuPathDB" id="FungiDB:FUN_004681"/>
<dbReference type="InterPro" id="IPR050750">
    <property type="entry name" value="C5-MTase"/>
</dbReference>
<dbReference type="VEuPathDB" id="FungiDB:RhiirFUN_006838"/>
<dbReference type="PROSITE" id="PS51679">
    <property type="entry name" value="SAM_MT_C5"/>
    <property type="match status" value="1"/>
</dbReference>
<dbReference type="PRINTS" id="PR00105">
    <property type="entry name" value="C5METTRFRASE"/>
</dbReference>
<evidence type="ECO:0000256" key="4">
    <source>
        <dbReference type="PROSITE-ProRule" id="PRU01016"/>
    </source>
</evidence>
<evidence type="ECO:0000256" key="2">
    <source>
        <dbReference type="ARBA" id="ARBA00022679"/>
    </source>
</evidence>
<sequence length="317" mass="37087">IRCLEFFSGIGGLHYAFILSETEGEVLASFDINLVANSVYKHNFGKDPITKAIDSLTVEDIEKYKANCWLMSPPCQPYTRGGKSLDEKDQRAKGLLHLIDILPKLSDPPNYIFLENVLNFEKSKCREKLINQLCLTNYEITECLLTPLQFGIPNDRLRYYLMARKRTNTCELNDQEQNHLETSEEDVFNIPSLSTYLEELNEVEIKNYFVPEKYILKSYNFKFDIVLPTDHKCSCFTKFTNYNFEDPSLLLNLKLRFFTPEEVARLHTFLLNPKILLHKEEWFKFPENISIIQKYRLLGNSLNCSVVSELLRYILFL</sequence>
<evidence type="ECO:0000256" key="1">
    <source>
        <dbReference type="ARBA" id="ARBA00022603"/>
    </source>
</evidence>
<keyword evidence="2 4" id="KW-0808">Transferase</keyword>
<name>A0A2I1GS07_9GLOM</name>
<dbReference type="GO" id="GO:0005634">
    <property type="term" value="C:nucleus"/>
    <property type="evidence" value="ECO:0007669"/>
    <property type="project" value="TreeGrafter"/>
</dbReference>
<reference evidence="5 6" key="1">
    <citation type="submission" date="2015-10" db="EMBL/GenBank/DDBJ databases">
        <title>Genome analyses suggest a sexual origin of heterokaryosis in a supposedly ancient asexual fungus.</title>
        <authorList>
            <person name="Ropars J."/>
            <person name="Sedzielewska K."/>
            <person name="Noel J."/>
            <person name="Charron P."/>
            <person name="Farinelli L."/>
            <person name="Marton T."/>
            <person name="Kruger M."/>
            <person name="Pelin A."/>
            <person name="Brachmann A."/>
            <person name="Corradi N."/>
        </authorList>
    </citation>
    <scope>NUCLEOTIDE SEQUENCE [LARGE SCALE GENOMIC DNA]</scope>
    <source>
        <strain evidence="5 6">A4</strain>
    </source>
</reference>
<dbReference type="AlphaFoldDB" id="A0A2I1GS07"/>
<evidence type="ECO:0000313" key="5">
    <source>
        <dbReference type="EMBL" id="PKY49430.1"/>
    </source>
</evidence>
<evidence type="ECO:0000313" key="6">
    <source>
        <dbReference type="Proteomes" id="UP000234323"/>
    </source>
</evidence>
<keyword evidence="3 4" id="KW-0949">S-adenosyl-L-methionine</keyword>
<organism evidence="5 6">
    <name type="scientific">Rhizophagus irregularis</name>
    <dbReference type="NCBI Taxonomy" id="588596"/>
    <lineage>
        <taxon>Eukaryota</taxon>
        <taxon>Fungi</taxon>
        <taxon>Fungi incertae sedis</taxon>
        <taxon>Mucoromycota</taxon>
        <taxon>Glomeromycotina</taxon>
        <taxon>Glomeromycetes</taxon>
        <taxon>Glomerales</taxon>
        <taxon>Glomeraceae</taxon>
        <taxon>Rhizophagus</taxon>
    </lineage>
</organism>
<keyword evidence="1 4" id="KW-0489">Methyltransferase</keyword>
<comment type="caution">
    <text evidence="5">The sequence shown here is derived from an EMBL/GenBank/DDBJ whole genome shotgun (WGS) entry which is preliminary data.</text>
</comment>
<protein>
    <submittedName>
        <fullName evidence="5">S-adenosyl-L-methionine-dependent methyltransferase</fullName>
    </submittedName>
</protein>
<dbReference type="Pfam" id="PF00145">
    <property type="entry name" value="DNA_methylase"/>
    <property type="match status" value="1"/>
</dbReference>
<dbReference type="InterPro" id="IPR029063">
    <property type="entry name" value="SAM-dependent_MTases_sf"/>
</dbReference>
<dbReference type="GO" id="GO:0008168">
    <property type="term" value="F:methyltransferase activity"/>
    <property type="evidence" value="ECO:0007669"/>
    <property type="project" value="UniProtKB-KW"/>
</dbReference>
<dbReference type="VEuPathDB" id="FungiDB:RhiirA1_413378"/>